<dbReference type="FunFam" id="2.30.30.190:FF:000013">
    <property type="entry name" value="Tubulin-folding cofactor B"/>
    <property type="match status" value="1"/>
</dbReference>
<dbReference type="Pfam" id="PF14560">
    <property type="entry name" value="Ubiquitin_2"/>
    <property type="match status" value="1"/>
</dbReference>
<proteinExistence type="inferred from homology"/>
<evidence type="ECO:0000256" key="1">
    <source>
        <dbReference type="ARBA" id="ARBA00004496"/>
    </source>
</evidence>
<dbReference type="Gene3D" id="2.30.30.190">
    <property type="entry name" value="CAP Gly-rich-like domain"/>
    <property type="match status" value="1"/>
</dbReference>
<dbReference type="InterPro" id="IPR036859">
    <property type="entry name" value="CAP-Gly_dom_sf"/>
</dbReference>
<dbReference type="SMART" id="SM01052">
    <property type="entry name" value="CAP_GLY"/>
    <property type="match status" value="1"/>
</dbReference>
<keyword evidence="7" id="KW-1185">Reference proteome</keyword>
<evidence type="ECO:0000256" key="2">
    <source>
        <dbReference type="ARBA" id="ARBA00022490"/>
    </source>
</evidence>
<dbReference type="SUPFAM" id="SSF54236">
    <property type="entry name" value="Ubiquitin-like"/>
    <property type="match status" value="1"/>
</dbReference>
<keyword evidence="3" id="KW-0143">Chaperone</keyword>
<dbReference type="SUPFAM" id="SSF74924">
    <property type="entry name" value="Cap-Gly domain"/>
    <property type="match status" value="1"/>
</dbReference>
<dbReference type="GO" id="GO:0043014">
    <property type="term" value="F:alpha-tubulin binding"/>
    <property type="evidence" value="ECO:0007669"/>
    <property type="project" value="InterPro"/>
</dbReference>
<dbReference type="GO" id="GO:0007021">
    <property type="term" value="P:tubulin complex assembly"/>
    <property type="evidence" value="ECO:0007669"/>
    <property type="project" value="InterPro"/>
</dbReference>
<feature type="domain" description="CAP-Gly" evidence="5">
    <location>
        <begin position="202"/>
        <end position="244"/>
    </location>
</feature>
<evidence type="ECO:0000313" key="7">
    <source>
        <dbReference type="Proteomes" id="UP000274822"/>
    </source>
</evidence>
<dbReference type="CDD" id="cd01789">
    <property type="entry name" value="Ubl_TBCB"/>
    <property type="match status" value="1"/>
</dbReference>
<reference evidence="6 7" key="1">
    <citation type="journal article" date="2018" name="New Phytol.">
        <title>Phylogenomics of Endogonaceae and evolution of mycorrhizas within Mucoromycota.</title>
        <authorList>
            <person name="Chang Y."/>
            <person name="Desiro A."/>
            <person name="Na H."/>
            <person name="Sandor L."/>
            <person name="Lipzen A."/>
            <person name="Clum A."/>
            <person name="Barry K."/>
            <person name="Grigoriev I.V."/>
            <person name="Martin F.M."/>
            <person name="Stajich J.E."/>
            <person name="Smith M.E."/>
            <person name="Bonito G."/>
            <person name="Spatafora J.W."/>
        </authorList>
    </citation>
    <scope>NUCLEOTIDE SEQUENCE [LARGE SCALE GENOMIC DNA]</scope>
    <source>
        <strain evidence="6 7">AD002</strain>
    </source>
</reference>
<dbReference type="Proteomes" id="UP000274822">
    <property type="component" value="Unassembled WGS sequence"/>
</dbReference>
<dbReference type="GO" id="GO:0007023">
    <property type="term" value="P:post-chaperonin tubulin folding pathway"/>
    <property type="evidence" value="ECO:0007669"/>
    <property type="project" value="InterPro"/>
</dbReference>
<dbReference type="GO" id="GO:0005634">
    <property type="term" value="C:nucleus"/>
    <property type="evidence" value="ECO:0007669"/>
    <property type="project" value="TreeGrafter"/>
</dbReference>
<dbReference type="InterPro" id="IPR000938">
    <property type="entry name" value="CAP-Gly_domain"/>
</dbReference>
<dbReference type="InterPro" id="IPR045172">
    <property type="entry name" value="TBCB_Ubl"/>
</dbReference>
<name>A0A433QEE2_9FUNG</name>
<keyword evidence="2" id="KW-0963">Cytoplasm</keyword>
<evidence type="ECO:0000259" key="5">
    <source>
        <dbReference type="PROSITE" id="PS50245"/>
    </source>
</evidence>
<dbReference type="PANTHER" id="PTHR18916">
    <property type="entry name" value="DYNACTIN 1-RELATED MICROTUBULE-BINDING"/>
    <property type="match status" value="1"/>
</dbReference>
<accession>A0A433QEE2</accession>
<dbReference type="AlphaFoldDB" id="A0A433QEE2"/>
<dbReference type="EMBL" id="RBNJ01007110">
    <property type="protein sequence ID" value="RUS28142.1"/>
    <property type="molecule type" value="Genomic_DNA"/>
</dbReference>
<dbReference type="GO" id="GO:0005829">
    <property type="term" value="C:cytosol"/>
    <property type="evidence" value="ECO:0007669"/>
    <property type="project" value="UniProtKB-ARBA"/>
</dbReference>
<evidence type="ECO:0000256" key="3">
    <source>
        <dbReference type="ARBA" id="ARBA00023186"/>
    </source>
</evidence>
<dbReference type="GO" id="GO:0031122">
    <property type="term" value="P:cytoplasmic microtubule organization"/>
    <property type="evidence" value="ECO:0007669"/>
    <property type="project" value="TreeGrafter"/>
</dbReference>
<dbReference type="PROSITE" id="PS50245">
    <property type="entry name" value="CAP_GLY_2"/>
    <property type="match status" value="1"/>
</dbReference>
<dbReference type="Pfam" id="PF01302">
    <property type="entry name" value="CAP_GLY"/>
    <property type="match status" value="1"/>
</dbReference>
<comment type="caution">
    <text evidence="6">The sequence shown here is derived from an EMBL/GenBank/DDBJ whole genome shotgun (WGS) entry which is preliminary data.</text>
</comment>
<evidence type="ECO:0000256" key="4">
    <source>
        <dbReference type="ARBA" id="ARBA00025779"/>
    </source>
</evidence>
<comment type="similarity">
    <text evidence="4">Belongs to the TBCB family.</text>
</comment>
<dbReference type="GO" id="GO:0035371">
    <property type="term" value="C:microtubule plus-end"/>
    <property type="evidence" value="ECO:0007669"/>
    <property type="project" value="TreeGrafter"/>
</dbReference>
<dbReference type="Gene3D" id="3.10.20.90">
    <property type="entry name" value="Phosphatidylinositol 3-kinase Catalytic Subunit, Chain A, domain 1"/>
    <property type="match status" value="1"/>
</dbReference>
<evidence type="ECO:0000313" key="6">
    <source>
        <dbReference type="EMBL" id="RUS28142.1"/>
    </source>
</evidence>
<dbReference type="GO" id="GO:0051010">
    <property type="term" value="F:microtubule plus-end binding"/>
    <property type="evidence" value="ECO:0007669"/>
    <property type="project" value="TreeGrafter"/>
</dbReference>
<comment type="subcellular location">
    <subcellularLocation>
        <location evidence="1">Cytoplasm</location>
    </subcellularLocation>
</comment>
<dbReference type="InterPro" id="IPR000626">
    <property type="entry name" value="Ubiquitin-like_dom"/>
</dbReference>
<organism evidence="6 7">
    <name type="scientific">Jimgerdemannia flammicorona</name>
    <dbReference type="NCBI Taxonomy" id="994334"/>
    <lineage>
        <taxon>Eukaryota</taxon>
        <taxon>Fungi</taxon>
        <taxon>Fungi incertae sedis</taxon>
        <taxon>Mucoromycota</taxon>
        <taxon>Mucoromycotina</taxon>
        <taxon>Endogonomycetes</taxon>
        <taxon>Endogonales</taxon>
        <taxon>Endogonaceae</taxon>
        <taxon>Jimgerdemannia</taxon>
    </lineage>
</organism>
<dbReference type="InterPro" id="IPR029071">
    <property type="entry name" value="Ubiquitin-like_domsf"/>
</dbReference>
<dbReference type="PANTHER" id="PTHR18916:SF85">
    <property type="entry name" value="TUBULIN-FOLDING COFACTOR B"/>
    <property type="match status" value="1"/>
</dbReference>
<gene>
    <name evidence="6" type="ORF">BC938DRAFT_482260</name>
</gene>
<dbReference type="GO" id="GO:0005938">
    <property type="term" value="C:cell cortex"/>
    <property type="evidence" value="ECO:0007669"/>
    <property type="project" value="TreeGrafter"/>
</dbReference>
<protein>
    <submittedName>
        <fullName evidence="6">CAP Gly-rich domain-containing protein</fullName>
    </submittedName>
</protein>
<dbReference type="PROSITE" id="PS00845">
    <property type="entry name" value="CAP_GLY_1"/>
    <property type="match status" value="1"/>
</dbReference>
<sequence>MTSCVCALEGGLSCCPLSINRRGLSIHQPSTMSIVTVFVSTSAEKVGAERRFDKGLSIAQLKYKLEPITGIPADTQQLSLYNGENLIGSLEGDENMMLGAFPVENFVRIHVVDTNPNRVRNQYTDVSLVDKYEMPEEDYAKRSDSVLAFKLRNKLGRFADGASEVSEASFEEEAKDIKVGDRCEVNIGDGELRRRGTVRFVGLTKFKPGYWVGVQYDEPLGKNDGTVDGERYFTAPNKYGAFVRPNKVRVGDFPEENLDDELEEM</sequence>